<protein>
    <submittedName>
        <fullName evidence="1">Uncharacterized protein</fullName>
    </submittedName>
</protein>
<dbReference type="EMBL" id="BAAABY010000070">
    <property type="protein sequence ID" value="GAA0501370.1"/>
    <property type="molecule type" value="Genomic_DNA"/>
</dbReference>
<comment type="caution">
    <text evidence="1">The sequence shown here is derived from an EMBL/GenBank/DDBJ whole genome shotgun (WGS) entry which is preliminary data.</text>
</comment>
<evidence type="ECO:0000313" key="1">
    <source>
        <dbReference type="EMBL" id="GAA0501370.1"/>
    </source>
</evidence>
<sequence>METVPDTTLDLADDLTGFDRDIDAIIRHFISLNARKNELTAEQIGGLHTLLFGEDSLTHLMAMILTDLRTTDAIQALPTERQASLKRHAEAMALELAHSDLHRLASECVADTDLDATLETA</sequence>
<proteinExistence type="predicted"/>
<name>A0ABN1BMN2_9ACTN</name>
<gene>
    <name evidence="1" type="ORF">GCM10010361_78680</name>
</gene>
<dbReference type="Proteomes" id="UP001500909">
    <property type="component" value="Unassembled WGS sequence"/>
</dbReference>
<organism evidence="1 2">
    <name type="scientific">Streptomyces olivaceiscleroticus</name>
    <dbReference type="NCBI Taxonomy" id="68245"/>
    <lineage>
        <taxon>Bacteria</taxon>
        <taxon>Bacillati</taxon>
        <taxon>Actinomycetota</taxon>
        <taxon>Actinomycetes</taxon>
        <taxon>Kitasatosporales</taxon>
        <taxon>Streptomycetaceae</taxon>
        <taxon>Streptomyces</taxon>
    </lineage>
</organism>
<keyword evidence="2" id="KW-1185">Reference proteome</keyword>
<evidence type="ECO:0000313" key="2">
    <source>
        <dbReference type="Proteomes" id="UP001500909"/>
    </source>
</evidence>
<reference evidence="1 2" key="1">
    <citation type="journal article" date="2019" name="Int. J. Syst. Evol. Microbiol.">
        <title>The Global Catalogue of Microorganisms (GCM) 10K type strain sequencing project: providing services to taxonomists for standard genome sequencing and annotation.</title>
        <authorList>
            <consortium name="The Broad Institute Genomics Platform"/>
            <consortium name="The Broad Institute Genome Sequencing Center for Infectious Disease"/>
            <person name="Wu L."/>
            <person name="Ma J."/>
        </authorList>
    </citation>
    <scope>NUCLEOTIDE SEQUENCE [LARGE SCALE GENOMIC DNA]</scope>
    <source>
        <strain evidence="1 2">JCM 4805</strain>
    </source>
</reference>
<accession>A0ABN1BMN2</accession>
<dbReference type="RefSeq" id="WP_346100537.1">
    <property type="nucleotide sequence ID" value="NZ_BAAABY010000070.1"/>
</dbReference>